<dbReference type="GO" id="GO:0006508">
    <property type="term" value="P:proteolysis"/>
    <property type="evidence" value="ECO:0007669"/>
    <property type="project" value="InterPro"/>
</dbReference>
<sequence>VAQYRLEKARGDSVVAVRAGETISELQALEMVLIPSGDNIMQFLATWDAGTSQAFVAQMNALAHAIGMRHTTYAGTSGVDPATLSTATDQLLLAQVAMRNPVFAGIVAMPQATFPVAGVVYNVNADLGTDGIDGVKTGWLPQSGGCLVVAANDRVGSDRVGLLGVILGTQGV</sequence>
<feature type="non-terminal residue" evidence="2">
    <location>
        <position position="1"/>
    </location>
</feature>
<dbReference type="Gene3D" id="3.40.710.10">
    <property type="entry name" value="DD-peptidase/beta-lactamase superfamily"/>
    <property type="match status" value="1"/>
</dbReference>
<dbReference type="SUPFAM" id="SSF56601">
    <property type="entry name" value="beta-lactamase/transpeptidase-like"/>
    <property type="match status" value="1"/>
</dbReference>
<proteinExistence type="predicted"/>
<gene>
    <name evidence="2" type="ORF">B1A_20842</name>
</gene>
<feature type="domain" description="Peptidase S11 D-alanyl-D-alanine carboxypeptidase A N-terminal" evidence="1">
    <location>
        <begin position="4"/>
        <end position="154"/>
    </location>
</feature>
<dbReference type="GO" id="GO:0009002">
    <property type="term" value="F:serine-type D-Ala-D-Ala carboxypeptidase activity"/>
    <property type="evidence" value="ECO:0007669"/>
    <property type="project" value="InterPro"/>
</dbReference>
<dbReference type="Pfam" id="PF00768">
    <property type="entry name" value="Peptidase_S11"/>
    <property type="match status" value="1"/>
</dbReference>
<evidence type="ECO:0000259" key="1">
    <source>
        <dbReference type="Pfam" id="PF00768"/>
    </source>
</evidence>
<comment type="caution">
    <text evidence="2">The sequence shown here is derived from an EMBL/GenBank/DDBJ whole genome shotgun (WGS) entry which is preliminary data.</text>
</comment>
<accession>T0ZH89</accession>
<name>T0ZH89_9ZZZZ</name>
<dbReference type="InterPro" id="IPR012338">
    <property type="entry name" value="Beta-lactam/transpept-like"/>
</dbReference>
<evidence type="ECO:0000313" key="2">
    <source>
        <dbReference type="EMBL" id="EQD29185.1"/>
    </source>
</evidence>
<keyword evidence="2" id="KW-0121">Carboxypeptidase</keyword>
<reference evidence="2" key="2">
    <citation type="journal article" date="2014" name="ISME J.">
        <title>Microbial stratification in low pH oxic and suboxic macroscopic growths along an acid mine drainage.</title>
        <authorList>
            <person name="Mendez-Garcia C."/>
            <person name="Mesa V."/>
            <person name="Sprenger R.R."/>
            <person name="Richter M."/>
            <person name="Diez M.S."/>
            <person name="Solano J."/>
            <person name="Bargiela R."/>
            <person name="Golyshina O.V."/>
            <person name="Manteca A."/>
            <person name="Ramos J.L."/>
            <person name="Gallego J.R."/>
            <person name="Llorente I."/>
            <person name="Martins Dos Santos V.A."/>
            <person name="Jensen O.N."/>
            <person name="Pelaez A.I."/>
            <person name="Sanchez J."/>
            <person name="Ferrer M."/>
        </authorList>
    </citation>
    <scope>NUCLEOTIDE SEQUENCE</scope>
</reference>
<keyword evidence="2" id="KW-0378">Hydrolase</keyword>
<protein>
    <submittedName>
        <fullName evidence="2">Peptidase S11 D-alanyl-D-alanine carboxypeptidase 1</fullName>
    </submittedName>
</protein>
<keyword evidence="2" id="KW-0645">Protease</keyword>
<organism evidence="2">
    <name type="scientific">mine drainage metagenome</name>
    <dbReference type="NCBI Taxonomy" id="410659"/>
    <lineage>
        <taxon>unclassified sequences</taxon>
        <taxon>metagenomes</taxon>
        <taxon>ecological metagenomes</taxon>
    </lineage>
</organism>
<dbReference type="InterPro" id="IPR001967">
    <property type="entry name" value="Peptidase_S11_N"/>
</dbReference>
<feature type="non-terminal residue" evidence="2">
    <location>
        <position position="172"/>
    </location>
</feature>
<dbReference type="EMBL" id="AUZX01015394">
    <property type="protein sequence ID" value="EQD29185.1"/>
    <property type="molecule type" value="Genomic_DNA"/>
</dbReference>
<dbReference type="AlphaFoldDB" id="T0ZH89"/>
<reference evidence="2" key="1">
    <citation type="submission" date="2013-08" db="EMBL/GenBank/DDBJ databases">
        <authorList>
            <person name="Mendez C."/>
            <person name="Richter M."/>
            <person name="Ferrer M."/>
            <person name="Sanchez J."/>
        </authorList>
    </citation>
    <scope>NUCLEOTIDE SEQUENCE</scope>
</reference>